<gene>
    <name evidence="3" type="ORF">C450_18248</name>
</gene>
<dbReference type="PATRIC" id="fig|1227456.3.peg.3713"/>
<dbReference type="Proteomes" id="UP000011625">
    <property type="component" value="Unassembled WGS sequence"/>
</dbReference>
<dbReference type="InterPro" id="IPR057169">
    <property type="entry name" value="DUF7847"/>
</dbReference>
<feature type="transmembrane region" description="Helical" evidence="1">
    <location>
        <begin position="199"/>
        <end position="221"/>
    </location>
</feature>
<keyword evidence="1" id="KW-0472">Membrane</keyword>
<organism evidence="3 4">
    <name type="scientific">Halococcus salifodinae DSM 8989</name>
    <dbReference type="NCBI Taxonomy" id="1227456"/>
    <lineage>
        <taxon>Archaea</taxon>
        <taxon>Methanobacteriati</taxon>
        <taxon>Methanobacteriota</taxon>
        <taxon>Stenosarchaea group</taxon>
        <taxon>Halobacteria</taxon>
        <taxon>Halobacteriales</taxon>
        <taxon>Halococcaceae</taxon>
        <taxon>Halococcus</taxon>
    </lineage>
</organism>
<proteinExistence type="predicted"/>
<sequence>MSLRIGTALREGARRTFTRDGLVLAVVFVVIGIVTALATQTIAANAVDTVLELMRSNQGAGEAEFTREQIRMVETSTEGLTPFALPVPPIVAWLLIALTAVLGEAANIIAARAFFAESSRALSGGLAGRNIVLATLNGIVGGIVVGIIVAIGLIFLIVPGIFFAIAFLFLRQEIAIEDSNFVDAMADSWQLTKGNRLELFALVIGVAILVTLASTVVPLLVGAVSPLLNVVVSILLGGVTAVFGTAVITRAYAQLHADRAAVQNGEDIDEWAV</sequence>
<dbReference type="OrthoDB" id="214907at2157"/>
<feature type="transmembrane region" description="Helical" evidence="1">
    <location>
        <begin position="127"/>
        <end position="145"/>
    </location>
</feature>
<feature type="transmembrane region" description="Helical" evidence="1">
    <location>
        <begin position="227"/>
        <end position="249"/>
    </location>
</feature>
<evidence type="ECO:0000313" key="4">
    <source>
        <dbReference type="Proteomes" id="UP000011625"/>
    </source>
</evidence>
<reference evidence="3 4" key="1">
    <citation type="journal article" date="2014" name="PLoS Genet.">
        <title>Phylogenetically driven sequencing of extremely halophilic archaea reveals strategies for static and dynamic osmo-response.</title>
        <authorList>
            <person name="Becker E.A."/>
            <person name="Seitzer P.M."/>
            <person name="Tritt A."/>
            <person name="Larsen D."/>
            <person name="Krusor M."/>
            <person name="Yao A.I."/>
            <person name="Wu D."/>
            <person name="Madern D."/>
            <person name="Eisen J.A."/>
            <person name="Darling A.E."/>
            <person name="Facciotti M.T."/>
        </authorList>
    </citation>
    <scope>NUCLEOTIDE SEQUENCE [LARGE SCALE GENOMIC DNA]</scope>
    <source>
        <strain evidence="3 4">DSM 8989</strain>
    </source>
</reference>
<name>M0MUC8_9EURY</name>
<dbReference type="RefSeq" id="WP_005045810.1">
    <property type="nucleotide sequence ID" value="NZ_AOME01000079.1"/>
</dbReference>
<keyword evidence="1" id="KW-0812">Transmembrane</keyword>
<feature type="domain" description="DUF7847" evidence="2">
    <location>
        <begin position="3"/>
        <end position="255"/>
    </location>
</feature>
<evidence type="ECO:0000256" key="1">
    <source>
        <dbReference type="SAM" id="Phobius"/>
    </source>
</evidence>
<feature type="transmembrane region" description="Helical" evidence="1">
    <location>
        <begin position="90"/>
        <end position="115"/>
    </location>
</feature>
<comment type="caution">
    <text evidence="3">The sequence shown here is derived from an EMBL/GenBank/DDBJ whole genome shotgun (WGS) entry which is preliminary data.</text>
</comment>
<keyword evidence="1" id="KW-1133">Transmembrane helix</keyword>
<keyword evidence="4" id="KW-1185">Reference proteome</keyword>
<protein>
    <recommendedName>
        <fullName evidence="2">DUF7847 domain-containing protein</fullName>
    </recommendedName>
</protein>
<dbReference type="Pfam" id="PF25231">
    <property type="entry name" value="DUF7847"/>
    <property type="match status" value="1"/>
</dbReference>
<feature type="transmembrane region" description="Helical" evidence="1">
    <location>
        <begin position="21"/>
        <end position="43"/>
    </location>
</feature>
<accession>M0MUC8</accession>
<feature type="transmembrane region" description="Helical" evidence="1">
    <location>
        <begin position="151"/>
        <end position="170"/>
    </location>
</feature>
<dbReference type="STRING" id="1227456.C450_18248"/>
<evidence type="ECO:0000259" key="2">
    <source>
        <dbReference type="Pfam" id="PF25231"/>
    </source>
</evidence>
<evidence type="ECO:0000313" key="3">
    <source>
        <dbReference type="EMBL" id="EMA49231.1"/>
    </source>
</evidence>
<dbReference type="EMBL" id="AOME01000079">
    <property type="protein sequence ID" value="EMA49231.1"/>
    <property type="molecule type" value="Genomic_DNA"/>
</dbReference>
<dbReference type="AlphaFoldDB" id="M0MUC8"/>